<proteinExistence type="predicted"/>
<organism evidence="1 2">
    <name type="scientific">Colletotrichum chrysophilum</name>
    <dbReference type="NCBI Taxonomy" id="1836956"/>
    <lineage>
        <taxon>Eukaryota</taxon>
        <taxon>Fungi</taxon>
        <taxon>Dikarya</taxon>
        <taxon>Ascomycota</taxon>
        <taxon>Pezizomycotina</taxon>
        <taxon>Sordariomycetes</taxon>
        <taxon>Hypocreomycetidae</taxon>
        <taxon>Glomerellales</taxon>
        <taxon>Glomerellaceae</taxon>
        <taxon>Colletotrichum</taxon>
        <taxon>Colletotrichum gloeosporioides species complex</taxon>
    </lineage>
</organism>
<dbReference type="Proteomes" id="UP001243330">
    <property type="component" value="Unassembled WGS sequence"/>
</dbReference>
<reference evidence="1" key="1">
    <citation type="submission" date="2023-01" db="EMBL/GenBank/DDBJ databases">
        <title>Colletotrichum chrysophilum M932 genome sequence.</title>
        <authorList>
            <person name="Baroncelli R."/>
        </authorList>
    </citation>
    <scope>NUCLEOTIDE SEQUENCE</scope>
    <source>
        <strain evidence="1">M932</strain>
    </source>
</reference>
<sequence length="257" mass="29292">MARTGLVIFLQVSHLPERHLCSALCASKIWTERVKGDYLAGIFSSDLNNGLLWSLERMQPASEYLSTFAKELYTAPSWSWASQPRGITWVSHAKTTYQPEFQLLDSHVTLDGLNPYGRVKDGFLLLSSKICAIPSTRMRHNPVWWGFVFPYELLADDGTVLAHVRPDWLLHSVPSIEISERGELCDDGPIDQLYIVLLSSKFTDADWKDRNRDNICYQDLLVGLSRTSYWGDWRVSQSWSVLHGGRWALWKGVLGSM</sequence>
<dbReference type="AlphaFoldDB" id="A0AAD9EHK9"/>
<gene>
    <name evidence="1" type="ORF">CCHR01_09599</name>
</gene>
<dbReference type="EMBL" id="JAQOWY010000192">
    <property type="protein sequence ID" value="KAK1847757.1"/>
    <property type="molecule type" value="Genomic_DNA"/>
</dbReference>
<accession>A0AAD9EHK9</accession>
<comment type="caution">
    <text evidence="1">The sequence shown here is derived from an EMBL/GenBank/DDBJ whole genome shotgun (WGS) entry which is preliminary data.</text>
</comment>
<name>A0AAD9EHK9_9PEZI</name>
<evidence type="ECO:0000313" key="1">
    <source>
        <dbReference type="EMBL" id="KAK1847757.1"/>
    </source>
</evidence>
<protein>
    <submittedName>
        <fullName evidence="1">Uncharacterized protein</fullName>
    </submittedName>
</protein>
<evidence type="ECO:0000313" key="2">
    <source>
        <dbReference type="Proteomes" id="UP001243330"/>
    </source>
</evidence>
<keyword evidence="2" id="KW-1185">Reference proteome</keyword>